<dbReference type="EMBL" id="FXYZ01000005">
    <property type="protein sequence ID" value="SMX78222.1"/>
    <property type="molecule type" value="Genomic_DNA"/>
</dbReference>
<evidence type="ECO:0000313" key="3">
    <source>
        <dbReference type="Proteomes" id="UP000234327"/>
    </source>
</evidence>
<protein>
    <submittedName>
        <fullName evidence="2">Uncharacterized protein</fullName>
    </submittedName>
</protein>
<evidence type="ECO:0000256" key="1">
    <source>
        <dbReference type="SAM" id="MobiDB-lite"/>
    </source>
</evidence>
<accession>A0A2H1ITB3</accession>
<proteinExistence type="predicted"/>
<reference evidence="2 3" key="1">
    <citation type="submission" date="2017-03" db="EMBL/GenBank/DDBJ databases">
        <authorList>
            <person name="Afonso C.L."/>
            <person name="Miller P.J."/>
            <person name="Scott M.A."/>
            <person name="Spackman E."/>
            <person name="Goraichik I."/>
            <person name="Dimitrov K.M."/>
            <person name="Suarez D.L."/>
            <person name="Swayne D.E."/>
        </authorList>
    </citation>
    <scope>NUCLEOTIDE SEQUENCE [LARGE SCALE GENOMIC DNA]</scope>
    <source>
        <strain evidence="3">6(3)</strain>
    </source>
</reference>
<feature type="region of interest" description="Disordered" evidence="1">
    <location>
        <begin position="1"/>
        <end position="71"/>
    </location>
</feature>
<feature type="compositionally biased region" description="Basic and acidic residues" evidence="1">
    <location>
        <begin position="26"/>
        <end position="40"/>
    </location>
</feature>
<name>A0A2H1ITB3_BREAU</name>
<organism evidence="2 3">
    <name type="scientific">Brevibacterium aurantiacum</name>
    <dbReference type="NCBI Taxonomy" id="273384"/>
    <lineage>
        <taxon>Bacteria</taxon>
        <taxon>Bacillati</taxon>
        <taxon>Actinomycetota</taxon>
        <taxon>Actinomycetes</taxon>
        <taxon>Micrococcales</taxon>
        <taxon>Brevibacteriaceae</taxon>
        <taxon>Brevibacterium</taxon>
    </lineage>
</organism>
<dbReference type="Proteomes" id="UP000234327">
    <property type="component" value="Unassembled WGS sequence"/>
</dbReference>
<dbReference type="RefSeq" id="WP_240516307.1">
    <property type="nucleotide sequence ID" value="NZ_FXYZ01000005.1"/>
</dbReference>
<dbReference type="AlphaFoldDB" id="A0A2H1ITB3"/>
<gene>
    <name evidence="2" type="ORF">BAURA63_01529</name>
</gene>
<evidence type="ECO:0000313" key="2">
    <source>
        <dbReference type="EMBL" id="SMX78222.1"/>
    </source>
</evidence>
<feature type="compositionally biased region" description="Acidic residues" evidence="1">
    <location>
        <begin position="59"/>
        <end position="70"/>
    </location>
</feature>
<sequence>MPRTGRPKAELILTDEEHQQLTAADTVKDSTCHPRRRNQENESEGPGTRRLLPRHGDEGDGGDVLDDEDRNGDLAIVGTVVGTIFEHLDDEHC</sequence>